<protein>
    <submittedName>
        <fullName evidence="2">Acetyltransferase (GNAT) domain-containing protein</fullName>
    </submittedName>
</protein>
<reference evidence="3" key="1">
    <citation type="submission" date="2017-09" db="EMBL/GenBank/DDBJ databases">
        <authorList>
            <person name="Varghese N."/>
            <person name="Submissions S."/>
        </authorList>
    </citation>
    <scope>NUCLEOTIDE SEQUENCE [LARGE SCALE GENOMIC DNA]</scope>
    <source>
        <strain evidence="3">DSM 25885</strain>
    </source>
</reference>
<keyword evidence="3" id="KW-1185">Reference proteome</keyword>
<dbReference type="InterPro" id="IPR050644">
    <property type="entry name" value="PG_Glycine_Bridge_Synth"/>
</dbReference>
<dbReference type="PANTHER" id="PTHR36174:SF1">
    <property type="entry name" value="LIPID II:GLYCINE GLYCYLTRANSFERASE"/>
    <property type="match status" value="1"/>
</dbReference>
<evidence type="ECO:0000313" key="2">
    <source>
        <dbReference type="EMBL" id="SNY95370.1"/>
    </source>
</evidence>
<dbReference type="InterPro" id="IPR038740">
    <property type="entry name" value="BioF2-like_GNAT_dom"/>
</dbReference>
<accession>A0A285MDX8</accession>
<dbReference type="PANTHER" id="PTHR36174">
    <property type="entry name" value="LIPID II:GLYCINE GLYCYLTRANSFERASE"/>
    <property type="match status" value="1"/>
</dbReference>
<evidence type="ECO:0000259" key="1">
    <source>
        <dbReference type="Pfam" id="PF13480"/>
    </source>
</evidence>
<dbReference type="InterPro" id="IPR016181">
    <property type="entry name" value="Acyl_CoA_acyltransferase"/>
</dbReference>
<dbReference type="EMBL" id="OBEH01000001">
    <property type="protein sequence ID" value="SNY95370.1"/>
    <property type="molecule type" value="Genomic_DNA"/>
</dbReference>
<organism evidence="2 3">
    <name type="scientific">Flagellimonas pacifica</name>
    <dbReference type="NCBI Taxonomy" id="1247520"/>
    <lineage>
        <taxon>Bacteria</taxon>
        <taxon>Pseudomonadati</taxon>
        <taxon>Bacteroidota</taxon>
        <taxon>Flavobacteriia</taxon>
        <taxon>Flavobacteriales</taxon>
        <taxon>Flavobacteriaceae</taxon>
        <taxon>Flagellimonas</taxon>
    </lineage>
</organism>
<dbReference type="OrthoDB" id="9785911at2"/>
<sequence>MVIALLDLKQAYPDQMIEIVEEQGKWNNLLKALAPTDFYHTYAYHCLGSGNHEKPILINYIEEDKIILLPLLVRQIQGTKYKDATSVYGYAGPITKNIDEHFDNTNFKTELRSLFNEMDIISVFTRLHPFFCCQKVCFKDLGTVSNLGKIVYIDLTEKPEIQRQYYHKRLKTYINKAKKNCTVRYASTQKDITMFMDIYHQTMKKHNAKEEYFFDKDYFQKLMNSLEFKSEILLAYENQSGEVIAGALFIKKGEMVHYHLSGTKLEFLHLNPIKFLIDSARTSATAENYKYLNLGGGVGSKEDSLFHFKKSFSKYQKTFQVWKFISDEEIYEEIVKRDQKKTCVSNYRDCTDFFPCYRCSL</sequence>
<dbReference type="AlphaFoldDB" id="A0A285MDX8"/>
<evidence type="ECO:0000313" key="3">
    <source>
        <dbReference type="Proteomes" id="UP000219048"/>
    </source>
</evidence>
<dbReference type="Proteomes" id="UP000219048">
    <property type="component" value="Unassembled WGS sequence"/>
</dbReference>
<proteinExistence type="predicted"/>
<name>A0A285MDX8_9FLAO</name>
<feature type="domain" description="BioF2-like acetyltransferase" evidence="1">
    <location>
        <begin position="168"/>
        <end position="297"/>
    </location>
</feature>
<dbReference type="SUPFAM" id="SSF55729">
    <property type="entry name" value="Acyl-CoA N-acyltransferases (Nat)"/>
    <property type="match status" value="1"/>
</dbReference>
<dbReference type="GO" id="GO:0016740">
    <property type="term" value="F:transferase activity"/>
    <property type="evidence" value="ECO:0007669"/>
    <property type="project" value="UniProtKB-KW"/>
</dbReference>
<keyword evidence="2" id="KW-0808">Transferase</keyword>
<gene>
    <name evidence="2" type="ORF">SAMN06265377_1038</name>
</gene>
<dbReference type="Gene3D" id="3.40.630.30">
    <property type="match status" value="1"/>
</dbReference>
<dbReference type="Pfam" id="PF13480">
    <property type="entry name" value="Acetyltransf_6"/>
    <property type="match status" value="1"/>
</dbReference>